<sequence>MFASSCLVGCVFQGASSREVGGFPTDGKPSEADRPARAVAGRKMRSERLPCVPGYHFPSPARIGKGIAVRIRSRIGMRRGPIRKWQPKSPCGYVAGSGRIPSSGCGCIFRNEQDPMHTKGSPRR</sequence>
<evidence type="ECO:0000313" key="1">
    <source>
        <dbReference type="EMBL" id="REJ27437.1"/>
    </source>
</evidence>
<dbReference type="Proteomes" id="UP000257014">
    <property type="component" value="Unassembled WGS sequence"/>
</dbReference>
<organism evidence="1 2">
    <name type="scientific">Caldibacillus debilis</name>
    <dbReference type="NCBI Taxonomy" id="301148"/>
    <lineage>
        <taxon>Bacteria</taxon>
        <taxon>Bacillati</taxon>
        <taxon>Bacillota</taxon>
        <taxon>Bacilli</taxon>
        <taxon>Bacillales</taxon>
        <taxon>Bacillaceae</taxon>
        <taxon>Caldibacillus</taxon>
    </lineage>
</organism>
<evidence type="ECO:0000313" key="2">
    <source>
        <dbReference type="Proteomes" id="UP000257014"/>
    </source>
</evidence>
<accession>A0A3E0K323</accession>
<name>A0A3E0K323_9BACI</name>
<proteinExistence type="predicted"/>
<reference evidence="1 2" key="1">
    <citation type="submission" date="2018-03" db="EMBL/GenBank/DDBJ databases">
        <authorList>
            <person name="Keele B.F."/>
        </authorList>
    </citation>
    <scope>NUCLEOTIDE SEQUENCE [LARGE SCALE GENOMIC DNA]</scope>
    <source>
        <strain evidence="1">ZCTH4_d</strain>
    </source>
</reference>
<comment type="caution">
    <text evidence="1">The sequence shown here is derived from an EMBL/GenBank/DDBJ whole genome shotgun (WGS) entry which is preliminary data.</text>
</comment>
<protein>
    <submittedName>
        <fullName evidence="1">Uncharacterized protein</fullName>
    </submittedName>
</protein>
<gene>
    <name evidence="1" type="ORF">C6P37_11500</name>
</gene>
<dbReference type="AlphaFoldDB" id="A0A3E0K323"/>
<dbReference type="EMBL" id="QEWE01000021">
    <property type="protein sequence ID" value="REJ27437.1"/>
    <property type="molecule type" value="Genomic_DNA"/>
</dbReference>